<dbReference type="AlphaFoldDB" id="A0A2I0CND0"/>
<evidence type="ECO:0000256" key="3">
    <source>
        <dbReference type="ARBA" id="ARBA00022448"/>
    </source>
</evidence>
<keyword evidence="9 10" id="KW-0472">Membrane</keyword>
<reference evidence="14" key="1">
    <citation type="submission" date="2017-12" db="EMBL/GenBank/DDBJ databases">
        <authorList>
            <person name="Yu X.-Y."/>
        </authorList>
    </citation>
    <scope>NUCLEOTIDE SEQUENCE [LARGE SCALE GENOMIC DNA]</scope>
    <source>
        <strain evidence="14">ZYSR67-Z</strain>
    </source>
</reference>
<evidence type="ECO:0000256" key="2">
    <source>
        <dbReference type="ARBA" id="ARBA00007246"/>
    </source>
</evidence>
<dbReference type="InterPro" id="IPR005628">
    <property type="entry name" value="GspK"/>
</dbReference>
<name>A0A2I0CND0_9PSED</name>
<dbReference type="SUPFAM" id="SSF54523">
    <property type="entry name" value="Pili subunits"/>
    <property type="match status" value="1"/>
</dbReference>
<keyword evidence="8" id="KW-1133">Transmembrane helix</keyword>
<accession>A0A2I0CND0</accession>
<dbReference type="Proteomes" id="UP000242861">
    <property type="component" value="Unassembled WGS sequence"/>
</dbReference>
<keyword evidence="7" id="KW-0653">Protein transport</keyword>
<feature type="domain" description="T2SS protein K second SAM-like" evidence="11">
    <location>
        <begin position="211"/>
        <end position="269"/>
    </location>
</feature>
<keyword evidence="6" id="KW-0812">Transmembrane</keyword>
<proteinExistence type="inferred from homology"/>
<dbReference type="PIRSF" id="PIRSF002786">
    <property type="entry name" value="XcpX"/>
    <property type="match status" value="1"/>
</dbReference>
<keyword evidence="4 10" id="KW-1003">Cell membrane</keyword>
<dbReference type="Gene3D" id="1.10.40.60">
    <property type="entry name" value="EpsJ-like"/>
    <property type="match status" value="2"/>
</dbReference>
<keyword evidence="5 10" id="KW-0997">Cell inner membrane</keyword>
<comment type="caution">
    <text evidence="13">The sequence shown here is derived from an EMBL/GenBank/DDBJ whole genome shotgun (WGS) entry which is preliminary data.</text>
</comment>
<dbReference type="EMBL" id="PIYS01000023">
    <property type="protein sequence ID" value="PKF70667.1"/>
    <property type="molecule type" value="Genomic_DNA"/>
</dbReference>
<keyword evidence="3 10" id="KW-0813">Transport</keyword>
<dbReference type="GO" id="GO:0005886">
    <property type="term" value="C:plasma membrane"/>
    <property type="evidence" value="ECO:0007669"/>
    <property type="project" value="UniProtKB-SubCell"/>
</dbReference>
<evidence type="ECO:0000256" key="10">
    <source>
        <dbReference type="PIRNR" id="PIRNR002786"/>
    </source>
</evidence>
<dbReference type="InterPro" id="IPR038072">
    <property type="entry name" value="GspK_central_sf"/>
</dbReference>
<dbReference type="RefSeq" id="WP_101193958.1">
    <property type="nucleotide sequence ID" value="NZ_PIYS01000023.1"/>
</dbReference>
<evidence type="ECO:0000256" key="8">
    <source>
        <dbReference type="ARBA" id="ARBA00022989"/>
    </source>
</evidence>
<evidence type="ECO:0000313" key="14">
    <source>
        <dbReference type="Proteomes" id="UP000242861"/>
    </source>
</evidence>
<dbReference type="InterPro" id="IPR049031">
    <property type="entry name" value="T2SSK_SAM-like_1st"/>
</dbReference>
<dbReference type="Gene3D" id="3.30.1300.30">
    <property type="entry name" value="GSPII I/J protein-like"/>
    <property type="match status" value="1"/>
</dbReference>
<sequence length="324" mass="35902">MKRQRGVALITVLLVVALASLVTAGLVLRQQLSIRSSTNQLLARQAWHFALGGEALAQAILWRDQQAATDPTRSTDHLGEAWARAQPPFALEQGELLLRIDDLAGRFNLNSLLRDGQANPQAVQRLRRLLLRLQIDTPYAERLLDWIDEDQQASGGYGAEDNQYLLLQPPYRAGNRWLGDVSELRLLLDMSERDYRLLLPHVSALPAEVGLNVNTASALLLSCLADDLDLASAQSLVEARGEQGFADLQAFLAQPALVGRTVDSDGLAVTSQYFRVRSEVRLGERRQLLWSTLQRQADGPPRVLQRDLGQSLQSLQPAPVEEQP</sequence>
<dbReference type="Pfam" id="PF03934">
    <property type="entry name" value="T2SSK"/>
    <property type="match status" value="1"/>
</dbReference>
<dbReference type="PANTHER" id="PTHR38831">
    <property type="entry name" value="TYPE II SECRETION SYSTEM PROTEIN K"/>
    <property type="match status" value="1"/>
</dbReference>
<gene>
    <name evidence="13" type="ORF">CW360_12745</name>
</gene>
<evidence type="ECO:0000256" key="7">
    <source>
        <dbReference type="ARBA" id="ARBA00022927"/>
    </source>
</evidence>
<dbReference type="SUPFAM" id="SSF158544">
    <property type="entry name" value="GspK insert domain-like"/>
    <property type="match status" value="2"/>
</dbReference>
<evidence type="ECO:0000256" key="6">
    <source>
        <dbReference type="ARBA" id="ARBA00022692"/>
    </source>
</evidence>
<comment type="similarity">
    <text evidence="2 10">Belongs to the GSP K family.</text>
</comment>
<evidence type="ECO:0000259" key="11">
    <source>
        <dbReference type="Pfam" id="PF03934"/>
    </source>
</evidence>
<dbReference type="InterPro" id="IPR049179">
    <property type="entry name" value="T2SSK_SAM-like_2nd"/>
</dbReference>
<evidence type="ECO:0000313" key="13">
    <source>
        <dbReference type="EMBL" id="PKF70667.1"/>
    </source>
</evidence>
<protein>
    <recommendedName>
        <fullName evidence="10">Type II secretion system protein K</fullName>
    </recommendedName>
</protein>
<dbReference type="Pfam" id="PF21687">
    <property type="entry name" value="T2SSK_1st"/>
    <property type="match status" value="1"/>
</dbReference>
<evidence type="ECO:0000256" key="5">
    <source>
        <dbReference type="ARBA" id="ARBA00022519"/>
    </source>
</evidence>
<evidence type="ECO:0000259" key="12">
    <source>
        <dbReference type="Pfam" id="PF21687"/>
    </source>
</evidence>
<dbReference type="InterPro" id="IPR045584">
    <property type="entry name" value="Pilin-like"/>
</dbReference>
<comment type="subcellular location">
    <subcellularLocation>
        <location evidence="1 10">Cell inner membrane</location>
    </subcellularLocation>
</comment>
<evidence type="ECO:0000256" key="1">
    <source>
        <dbReference type="ARBA" id="ARBA00004533"/>
    </source>
</evidence>
<organism evidence="13 14">
    <name type="scientific">Pseudomonas fluvialis</name>
    <dbReference type="NCBI Taxonomy" id="1793966"/>
    <lineage>
        <taxon>Bacteria</taxon>
        <taxon>Pseudomonadati</taxon>
        <taxon>Pseudomonadota</taxon>
        <taxon>Gammaproteobacteria</taxon>
        <taxon>Pseudomonadales</taxon>
        <taxon>Pseudomonadaceae</taxon>
        <taxon>Pseudomonas</taxon>
    </lineage>
</organism>
<dbReference type="GO" id="GO:0009306">
    <property type="term" value="P:protein secretion"/>
    <property type="evidence" value="ECO:0007669"/>
    <property type="project" value="InterPro"/>
</dbReference>
<evidence type="ECO:0000256" key="9">
    <source>
        <dbReference type="ARBA" id="ARBA00023136"/>
    </source>
</evidence>
<dbReference type="NCBIfam" id="NF037980">
    <property type="entry name" value="T2SS_GspK"/>
    <property type="match status" value="1"/>
</dbReference>
<evidence type="ECO:0000256" key="4">
    <source>
        <dbReference type="ARBA" id="ARBA00022475"/>
    </source>
</evidence>
<dbReference type="PANTHER" id="PTHR38831:SF1">
    <property type="entry name" value="TYPE II SECRETION SYSTEM PROTEIN K-RELATED"/>
    <property type="match status" value="1"/>
</dbReference>
<feature type="domain" description="T2SS protein K first SAM-like" evidence="12">
    <location>
        <begin position="105"/>
        <end position="207"/>
    </location>
</feature>